<evidence type="ECO:0000256" key="4">
    <source>
        <dbReference type="ARBA" id="ARBA00023004"/>
    </source>
</evidence>
<keyword evidence="4 5" id="KW-0408">Iron</keyword>
<dbReference type="PANTHER" id="PTHR24305:SF226">
    <property type="entry name" value="CYTOCHROME P450 MONOOXYGENASE"/>
    <property type="match status" value="1"/>
</dbReference>
<dbReference type="OrthoDB" id="1470350at2759"/>
<keyword evidence="2 5" id="KW-0349">Heme</keyword>
<dbReference type="Proteomes" id="UP000283895">
    <property type="component" value="Unassembled WGS sequence"/>
</dbReference>
<accession>A0A423X332</accession>
<dbReference type="InterPro" id="IPR050121">
    <property type="entry name" value="Cytochrome_P450_monoxygenase"/>
</dbReference>
<keyword evidence="8" id="KW-1185">Reference proteome</keyword>
<evidence type="ECO:0000256" key="3">
    <source>
        <dbReference type="ARBA" id="ARBA00022723"/>
    </source>
</evidence>
<dbReference type="STRING" id="356882.A0A423X332"/>
<protein>
    <recommendedName>
        <fullName evidence="9">Cytochrome P450 monooxygenase</fullName>
    </recommendedName>
</protein>
<comment type="cofactor">
    <cofactor evidence="1">
        <name>heme</name>
        <dbReference type="ChEBI" id="CHEBI:30413"/>
    </cofactor>
</comment>
<dbReference type="PROSITE" id="PS00086">
    <property type="entry name" value="CYTOCHROME_P450"/>
    <property type="match status" value="1"/>
</dbReference>
<feature type="transmembrane region" description="Helical" evidence="6">
    <location>
        <begin position="38"/>
        <end position="56"/>
    </location>
</feature>
<evidence type="ECO:0000256" key="1">
    <source>
        <dbReference type="ARBA" id="ARBA00001971"/>
    </source>
</evidence>
<dbReference type="InterPro" id="IPR001128">
    <property type="entry name" value="Cyt_P450"/>
</dbReference>
<keyword evidence="6" id="KW-0472">Membrane</keyword>
<keyword evidence="5" id="KW-0560">Oxidoreductase</keyword>
<proteinExistence type="inferred from homology"/>
<sequence length="500" mass="55920">MLILETLSSVAAYAGYIALSTTLLIIGYRIFLHPLHRYPGPFFAKLTAWYAGIFVLQQRLPQKIWRIHEKYGPVVRIAPDRLVFNTITALQDIYQSGQITKAYTYSSTNLNGVPNVFSALDIDVHRSKRKVIGQAITDRAMRTFEPIMTEQINIYLKQILEASQSSTPVNMTEKSRYLGLDIVGQLAFGYDLAVQKREDNRYIMGAMYFGSLRGNIFHHLFFLSKLYVSKFFDWAFYEVREKYWRLMENMIKSRMAEDKHAKPDLYSFVADAMSADPDSLRGGTLWSEASFFLIAGGDTVSTGISATFFYLSRNPECYRTLANEIRSTFASGSDIKAGPQLSSCTYLRACIDESLRMSPPISTTLWREQDPKSSAPLVVDGHVIPRGTLIGVNAYALHHNEEKLALDAFSAFSIGARACAGKPMAYLESSLVLARTLWYFDFEPAPGGLGAVGGGRMGARDGRVRPGEFQVHDAFTARHDGPYLVFRPRGDLVGEISASA</sequence>
<organism evidence="7 8">
    <name type="scientific">Cytospora schulzeri</name>
    <dbReference type="NCBI Taxonomy" id="448051"/>
    <lineage>
        <taxon>Eukaryota</taxon>
        <taxon>Fungi</taxon>
        <taxon>Dikarya</taxon>
        <taxon>Ascomycota</taxon>
        <taxon>Pezizomycotina</taxon>
        <taxon>Sordariomycetes</taxon>
        <taxon>Sordariomycetidae</taxon>
        <taxon>Diaporthales</taxon>
        <taxon>Cytosporaceae</taxon>
        <taxon>Cytospora</taxon>
    </lineage>
</organism>
<dbReference type="EMBL" id="LKEA01000003">
    <property type="protein sequence ID" value="ROW10230.1"/>
    <property type="molecule type" value="Genomic_DNA"/>
</dbReference>
<evidence type="ECO:0000256" key="6">
    <source>
        <dbReference type="SAM" id="Phobius"/>
    </source>
</evidence>
<keyword evidence="3 5" id="KW-0479">Metal-binding</keyword>
<comment type="caution">
    <text evidence="7">The sequence shown here is derived from an EMBL/GenBank/DDBJ whole genome shotgun (WGS) entry which is preliminary data.</text>
</comment>
<evidence type="ECO:0000256" key="2">
    <source>
        <dbReference type="ARBA" id="ARBA00022617"/>
    </source>
</evidence>
<evidence type="ECO:0008006" key="9">
    <source>
        <dbReference type="Google" id="ProtNLM"/>
    </source>
</evidence>
<dbReference type="PANTHER" id="PTHR24305">
    <property type="entry name" value="CYTOCHROME P450"/>
    <property type="match status" value="1"/>
</dbReference>
<dbReference type="AlphaFoldDB" id="A0A423X332"/>
<comment type="similarity">
    <text evidence="5">Belongs to the cytochrome P450 family.</text>
</comment>
<dbReference type="GO" id="GO:0016705">
    <property type="term" value="F:oxidoreductase activity, acting on paired donors, with incorporation or reduction of molecular oxygen"/>
    <property type="evidence" value="ECO:0007669"/>
    <property type="project" value="InterPro"/>
</dbReference>
<dbReference type="InterPro" id="IPR002401">
    <property type="entry name" value="Cyt_P450_E_grp-I"/>
</dbReference>
<dbReference type="InterPro" id="IPR036396">
    <property type="entry name" value="Cyt_P450_sf"/>
</dbReference>
<dbReference type="Gene3D" id="1.10.630.10">
    <property type="entry name" value="Cytochrome P450"/>
    <property type="match status" value="1"/>
</dbReference>
<evidence type="ECO:0000256" key="5">
    <source>
        <dbReference type="RuleBase" id="RU000461"/>
    </source>
</evidence>
<dbReference type="InterPro" id="IPR017972">
    <property type="entry name" value="Cyt_P450_CS"/>
</dbReference>
<gene>
    <name evidence="7" type="ORF">VMCG_01962</name>
</gene>
<dbReference type="PRINTS" id="PR00385">
    <property type="entry name" value="P450"/>
</dbReference>
<dbReference type="GO" id="GO:0005506">
    <property type="term" value="F:iron ion binding"/>
    <property type="evidence" value="ECO:0007669"/>
    <property type="project" value="InterPro"/>
</dbReference>
<evidence type="ECO:0000313" key="8">
    <source>
        <dbReference type="Proteomes" id="UP000283895"/>
    </source>
</evidence>
<dbReference type="PRINTS" id="PR00463">
    <property type="entry name" value="EP450I"/>
</dbReference>
<keyword evidence="6" id="KW-0812">Transmembrane</keyword>
<feature type="transmembrane region" description="Helical" evidence="6">
    <location>
        <begin position="12"/>
        <end position="32"/>
    </location>
</feature>
<keyword evidence="5" id="KW-0503">Monooxygenase</keyword>
<evidence type="ECO:0000313" key="7">
    <source>
        <dbReference type="EMBL" id="ROW10230.1"/>
    </source>
</evidence>
<reference evidence="7 8" key="1">
    <citation type="submission" date="2015-09" db="EMBL/GenBank/DDBJ databases">
        <title>Host preference determinants of Valsa canker pathogens revealed by comparative genomics.</title>
        <authorList>
            <person name="Yin Z."/>
            <person name="Huang L."/>
        </authorList>
    </citation>
    <scope>NUCLEOTIDE SEQUENCE [LARGE SCALE GENOMIC DNA]</scope>
    <source>
        <strain evidence="7 8">03-1</strain>
    </source>
</reference>
<name>A0A423X332_9PEZI</name>
<dbReference type="GO" id="GO:0020037">
    <property type="term" value="F:heme binding"/>
    <property type="evidence" value="ECO:0007669"/>
    <property type="project" value="InterPro"/>
</dbReference>
<dbReference type="SUPFAM" id="SSF48264">
    <property type="entry name" value="Cytochrome P450"/>
    <property type="match status" value="1"/>
</dbReference>
<keyword evidence="6" id="KW-1133">Transmembrane helix</keyword>
<dbReference type="Pfam" id="PF00067">
    <property type="entry name" value="p450"/>
    <property type="match status" value="2"/>
</dbReference>
<dbReference type="GO" id="GO:0004497">
    <property type="term" value="F:monooxygenase activity"/>
    <property type="evidence" value="ECO:0007669"/>
    <property type="project" value="UniProtKB-KW"/>
</dbReference>